<dbReference type="EMBL" id="JARJCW010000107">
    <property type="protein sequence ID" value="KAJ7193540.1"/>
    <property type="molecule type" value="Genomic_DNA"/>
</dbReference>
<protein>
    <submittedName>
        <fullName evidence="2">Uncharacterized protein</fullName>
    </submittedName>
</protein>
<name>A0AAD6USC9_9AGAR</name>
<organism evidence="2 3">
    <name type="scientific">Mycena pura</name>
    <dbReference type="NCBI Taxonomy" id="153505"/>
    <lineage>
        <taxon>Eukaryota</taxon>
        <taxon>Fungi</taxon>
        <taxon>Dikarya</taxon>
        <taxon>Basidiomycota</taxon>
        <taxon>Agaricomycotina</taxon>
        <taxon>Agaricomycetes</taxon>
        <taxon>Agaricomycetidae</taxon>
        <taxon>Agaricales</taxon>
        <taxon>Marasmiineae</taxon>
        <taxon>Mycenaceae</taxon>
        <taxon>Mycena</taxon>
    </lineage>
</organism>
<feature type="region of interest" description="Disordered" evidence="1">
    <location>
        <begin position="172"/>
        <end position="203"/>
    </location>
</feature>
<dbReference type="Proteomes" id="UP001219525">
    <property type="component" value="Unassembled WGS sequence"/>
</dbReference>
<sequence>MRMSTAVDEFDRGSDRELSRLSQTTTSAIRSQSEGPTLPHAWLGTHNIRLLVVTLEAPCWTTPLLVQEFSTTPNDSFLLLLHDNCVSHPPTPLQNLVFAIAGVWAPIDAALRVVWARGRIGARGMPQSWRLHGDGEGNRDGADKMERVQEGDVRGWREWALAMECRPTKCAQPGHGRKFPKWQGKGGTGYAEGQTSGHGVRAPSGTLKDGQLLVWRVEHGTQSGTHYDSSIKYNEPKRVVIESFPACLRPPRAHRAGHFSGFSELRDAAYCAKEHGARACKYVSSFVMKSSTIVRWRMRRKGDPLHVHCAHRPCFLPHVADEQTVYRAQYKHISPKATRVEFPIWCVLDGFGYLPPATVHPGVVQTRADLEKLPITGTAIPVGASAVGAPLSVGTYTNEK</sequence>
<evidence type="ECO:0000313" key="2">
    <source>
        <dbReference type="EMBL" id="KAJ7193540.1"/>
    </source>
</evidence>
<dbReference type="AlphaFoldDB" id="A0AAD6USC9"/>
<evidence type="ECO:0000313" key="3">
    <source>
        <dbReference type="Proteomes" id="UP001219525"/>
    </source>
</evidence>
<reference evidence="2" key="1">
    <citation type="submission" date="2023-03" db="EMBL/GenBank/DDBJ databases">
        <title>Massive genome expansion in bonnet fungi (Mycena s.s.) driven by repeated elements and novel gene families across ecological guilds.</title>
        <authorList>
            <consortium name="Lawrence Berkeley National Laboratory"/>
            <person name="Harder C.B."/>
            <person name="Miyauchi S."/>
            <person name="Viragh M."/>
            <person name="Kuo A."/>
            <person name="Thoen E."/>
            <person name="Andreopoulos B."/>
            <person name="Lu D."/>
            <person name="Skrede I."/>
            <person name="Drula E."/>
            <person name="Henrissat B."/>
            <person name="Morin E."/>
            <person name="Kohler A."/>
            <person name="Barry K."/>
            <person name="LaButti K."/>
            <person name="Morin E."/>
            <person name="Salamov A."/>
            <person name="Lipzen A."/>
            <person name="Mereny Z."/>
            <person name="Hegedus B."/>
            <person name="Baldrian P."/>
            <person name="Stursova M."/>
            <person name="Weitz H."/>
            <person name="Taylor A."/>
            <person name="Grigoriev I.V."/>
            <person name="Nagy L.G."/>
            <person name="Martin F."/>
            <person name="Kauserud H."/>
        </authorList>
    </citation>
    <scope>NUCLEOTIDE SEQUENCE</scope>
    <source>
        <strain evidence="2">9144</strain>
    </source>
</reference>
<gene>
    <name evidence="2" type="ORF">GGX14DRAFT_588473</name>
</gene>
<proteinExistence type="predicted"/>
<evidence type="ECO:0000256" key="1">
    <source>
        <dbReference type="SAM" id="MobiDB-lite"/>
    </source>
</evidence>
<comment type="caution">
    <text evidence="2">The sequence shown here is derived from an EMBL/GenBank/DDBJ whole genome shotgun (WGS) entry which is preliminary data.</text>
</comment>
<accession>A0AAD6USC9</accession>
<keyword evidence="3" id="KW-1185">Reference proteome</keyword>